<proteinExistence type="inferred from homology"/>
<dbReference type="InterPro" id="IPR018303">
    <property type="entry name" value="ATPase_P-typ_P_site"/>
</dbReference>
<dbReference type="SFLD" id="SFLDG00002">
    <property type="entry name" value="C1.7:_P-type_atpase_like"/>
    <property type="match status" value="1"/>
</dbReference>
<evidence type="ECO:0000256" key="4">
    <source>
        <dbReference type="ARBA" id="ARBA00022692"/>
    </source>
</evidence>
<dbReference type="GO" id="GO:0043682">
    <property type="term" value="F:P-type divalent copper transporter activity"/>
    <property type="evidence" value="ECO:0007669"/>
    <property type="project" value="UniProtKB-EC"/>
</dbReference>
<dbReference type="GO" id="GO:0005524">
    <property type="term" value="F:ATP binding"/>
    <property type="evidence" value="ECO:0007669"/>
    <property type="project" value="UniProtKB-UniRule"/>
</dbReference>
<dbReference type="InterPro" id="IPR023299">
    <property type="entry name" value="ATPase_P-typ_cyto_dom_N"/>
</dbReference>
<dbReference type="FunFam" id="3.30.70.100:FF:000005">
    <property type="entry name" value="Copper-exporting P-type ATPase A"/>
    <property type="match status" value="2"/>
</dbReference>
<feature type="domain" description="HMA" evidence="19">
    <location>
        <begin position="20"/>
        <end position="85"/>
    </location>
</feature>
<dbReference type="NCBIfam" id="TIGR01525">
    <property type="entry name" value="ATPase-IB_hvy"/>
    <property type="match status" value="1"/>
</dbReference>
<dbReference type="GO" id="GO:0005507">
    <property type="term" value="F:copper ion binding"/>
    <property type="evidence" value="ECO:0007669"/>
    <property type="project" value="InterPro"/>
</dbReference>
<comment type="similarity">
    <text evidence="2 18">Belongs to the cation transport ATPase (P-type) (TC 3.A.3) family. Type IB subfamily.</text>
</comment>
<dbReference type="Proteomes" id="UP000325273">
    <property type="component" value="Unassembled WGS sequence"/>
</dbReference>
<dbReference type="Gene3D" id="3.40.50.1000">
    <property type="entry name" value="HAD superfamily/HAD-like"/>
    <property type="match status" value="1"/>
</dbReference>
<dbReference type="CDD" id="cd02094">
    <property type="entry name" value="P-type_ATPase_Cu-like"/>
    <property type="match status" value="1"/>
</dbReference>
<comment type="subcellular location">
    <subcellularLocation>
        <location evidence="18">Cell membrane</location>
    </subcellularLocation>
    <subcellularLocation>
        <location evidence="1">Endomembrane system</location>
        <topology evidence="1">Multi-pass membrane protein</topology>
    </subcellularLocation>
</comment>
<dbReference type="InterPro" id="IPR036163">
    <property type="entry name" value="HMA_dom_sf"/>
</dbReference>
<dbReference type="NCBIfam" id="TIGR00003">
    <property type="entry name" value="copper ion binding protein"/>
    <property type="match status" value="2"/>
</dbReference>
<dbReference type="NCBIfam" id="TIGR01494">
    <property type="entry name" value="ATPase_P-type"/>
    <property type="match status" value="2"/>
</dbReference>
<evidence type="ECO:0000256" key="18">
    <source>
        <dbReference type="RuleBase" id="RU362081"/>
    </source>
</evidence>
<dbReference type="InterPro" id="IPR001757">
    <property type="entry name" value="P_typ_ATPase"/>
</dbReference>
<dbReference type="PROSITE" id="PS50846">
    <property type="entry name" value="HMA_2"/>
    <property type="match status" value="2"/>
</dbReference>
<dbReference type="Pfam" id="PF00702">
    <property type="entry name" value="Hydrolase"/>
    <property type="match status" value="1"/>
</dbReference>
<dbReference type="GO" id="GO:0055070">
    <property type="term" value="P:copper ion homeostasis"/>
    <property type="evidence" value="ECO:0007669"/>
    <property type="project" value="TreeGrafter"/>
</dbReference>
<dbReference type="PRINTS" id="PR00119">
    <property type="entry name" value="CATATPASE"/>
</dbReference>
<dbReference type="PRINTS" id="PR00943">
    <property type="entry name" value="CUATPASE"/>
</dbReference>
<dbReference type="Gene3D" id="2.70.150.10">
    <property type="entry name" value="Calcium-transporting ATPase, cytoplasmic transduction domain A"/>
    <property type="match status" value="1"/>
</dbReference>
<dbReference type="InterPro" id="IPR023214">
    <property type="entry name" value="HAD_sf"/>
</dbReference>
<dbReference type="InterPro" id="IPR036412">
    <property type="entry name" value="HAD-like_sf"/>
</dbReference>
<dbReference type="FunFam" id="2.70.150.10:FF:000002">
    <property type="entry name" value="Copper-transporting ATPase 1, putative"/>
    <property type="match status" value="1"/>
</dbReference>
<evidence type="ECO:0000256" key="7">
    <source>
        <dbReference type="ARBA" id="ARBA00022741"/>
    </source>
</evidence>
<dbReference type="CDD" id="cd00371">
    <property type="entry name" value="HMA"/>
    <property type="match status" value="2"/>
</dbReference>
<feature type="transmembrane region" description="Helical" evidence="18">
    <location>
        <begin position="453"/>
        <end position="474"/>
    </location>
</feature>
<dbReference type="InterPro" id="IPR023298">
    <property type="entry name" value="ATPase_P-typ_TM_dom_sf"/>
</dbReference>
<organism evidence="20 21">
    <name type="scientific">Paraburkholderia panacisoli</name>
    <dbReference type="NCBI Taxonomy" id="2603818"/>
    <lineage>
        <taxon>Bacteria</taxon>
        <taxon>Pseudomonadati</taxon>
        <taxon>Pseudomonadota</taxon>
        <taxon>Betaproteobacteria</taxon>
        <taxon>Burkholderiales</taxon>
        <taxon>Burkholderiaceae</taxon>
        <taxon>Paraburkholderia</taxon>
    </lineage>
</organism>
<reference evidence="20 21" key="1">
    <citation type="submission" date="2019-08" db="EMBL/GenBank/DDBJ databases">
        <title>Paraburkholderia sp. DCY113.</title>
        <authorList>
            <person name="Kang J."/>
        </authorList>
    </citation>
    <scope>NUCLEOTIDE SEQUENCE [LARGE SCALE GENOMIC DNA]</scope>
    <source>
        <strain evidence="20 21">DCY113</strain>
    </source>
</reference>
<dbReference type="GO" id="GO:0016887">
    <property type="term" value="F:ATP hydrolysis activity"/>
    <property type="evidence" value="ECO:0007669"/>
    <property type="project" value="InterPro"/>
</dbReference>
<evidence type="ECO:0000313" key="21">
    <source>
        <dbReference type="Proteomes" id="UP000325273"/>
    </source>
</evidence>
<protein>
    <recommendedName>
        <fullName evidence="16">P-type Cu(2+) transporter</fullName>
        <ecNumber evidence="16">7.2.2.9</ecNumber>
    </recommendedName>
</protein>
<evidence type="ECO:0000256" key="5">
    <source>
        <dbReference type="ARBA" id="ARBA00022723"/>
    </source>
</evidence>
<evidence type="ECO:0000256" key="17">
    <source>
        <dbReference type="ARBA" id="ARBA00047424"/>
    </source>
</evidence>
<dbReference type="SFLD" id="SFLDF00027">
    <property type="entry name" value="p-type_atpase"/>
    <property type="match status" value="1"/>
</dbReference>
<dbReference type="SUPFAM" id="SSF81665">
    <property type="entry name" value="Calcium ATPase, transmembrane domain M"/>
    <property type="match status" value="1"/>
</dbReference>
<dbReference type="AlphaFoldDB" id="A0A5B0H923"/>
<keyword evidence="15 18" id="KW-0472">Membrane</keyword>
<keyword evidence="14" id="KW-0406">Ion transport</keyword>
<evidence type="ECO:0000259" key="19">
    <source>
        <dbReference type="PROSITE" id="PS50846"/>
    </source>
</evidence>
<dbReference type="InterPro" id="IPR008250">
    <property type="entry name" value="ATPase_P-typ_transduc_dom_A_sf"/>
</dbReference>
<dbReference type="GO" id="GO:0012505">
    <property type="term" value="C:endomembrane system"/>
    <property type="evidence" value="ECO:0007669"/>
    <property type="project" value="UniProtKB-SubCell"/>
</dbReference>
<dbReference type="InterPro" id="IPR006122">
    <property type="entry name" value="HMA_Cu_ion-bd"/>
</dbReference>
<dbReference type="SUPFAM" id="SSF81660">
    <property type="entry name" value="Metal cation-transporting ATPase, ATP-binding domain N"/>
    <property type="match status" value="1"/>
</dbReference>
<feature type="transmembrane region" description="Helical" evidence="18">
    <location>
        <begin position="266"/>
        <end position="283"/>
    </location>
</feature>
<keyword evidence="3" id="KW-0813">Transport</keyword>
<keyword evidence="5 18" id="KW-0479">Metal-binding</keyword>
<evidence type="ECO:0000256" key="2">
    <source>
        <dbReference type="ARBA" id="ARBA00006024"/>
    </source>
</evidence>
<dbReference type="PANTHER" id="PTHR43520:SF8">
    <property type="entry name" value="P-TYPE CU(+) TRANSPORTER"/>
    <property type="match status" value="1"/>
</dbReference>
<dbReference type="InterPro" id="IPR027256">
    <property type="entry name" value="P-typ_ATPase_IB"/>
</dbReference>
<evidence type="ECO:0000256" key="9">
    <source>
        <dbReference type="ARBA" id="ARBA00022840"/>
    </source>
</evidence>
<keyword evidence="4 18" id="KW-0812">Transmembrane</keyword>
<dbReference type="InterPro" id="IPR059000">
    <property type="entry name" value="ATPase_P-type_domA"/>
</dbReference>
<evidence type="ECO:0000256" key="10">
    <source>
        <dbReference type="ARBA" id="ARBA00022842"/>
    </source>
</evidence>
<sequence length="892" mass="91925">MPDLADPRRADAAASPAPARLAELEIGGMTCASCALRVEKALAKVPGVTRASVNLATERARVESDSSVEPETLTAAVRKAGYEATPSAPADAAPVQAARTTELAIGGMTCASCALRVEKALAKVPGVTRVSVNLATETASVDLNDATSGADALIAAVKKAGYDATSIAPPDTAVAADAAGHVTTATAATAPSAADRKRNESRRELAAVLVCAALTLPLVAPMVGEWFGMHAMLPPWLQFALASGVQFVFGARFYRAAYRAVRAGAGNMDLLVALGTSAAYGISLYELAMHPGDTMHLYFEASAVVITLVRFGKWLEARAKRQTTDAIRALNALRPERARIRADGGGEREVPLAQVRVGTVVIVRPGERVPVDGAVLEGRTHIDESLITGESLPVPKQPADAVTAGSINGEGAITVTTTAIGAETTLARIIRLVESAQAEKAPIQRLVDRVSEIFVPAILAIAALTLIGWLIAGAGGETAILNAVAVLVIACPCALGLATPAAIMAGTGVAARHGVLIKDAEALETAHRVAIVAFDKTGTLTLGQPSVTAFEPVGAMGRDDALALAAAVQRHSDHPLARAVVHAYEAAQPVAAGGVTAAATHASLTAETTAIVTDMSSMHDSGATALAHPHAPRATAARAVAGRGVEADVEGRTLALGSTRWLNELGIDLPPALAERAHELEAAGNTVSWLMQRGPQASQALALIAFGDTVKPTARAAIERLARMGIQSVLITGDNRGSAAGVAKALGIDEFHAEVLPDDKARVIRDLKIRRAGIVAMAGDGINDAPALAAADIGIAMATGTDVAMHAAGITLMRGDPALVADAIDISRKTWRKIQQNLFWAFVYNLIGIPLAAFGLLNPMLAGAAMAFSSVSVVTNALLLRTWSGASERSQR</sequence>
<keyword evidence="11" id="KW-1278">Translocase</keyword>
<evidence type="ECO:0000256" key="11">
    <source>
        <dbReference type="ARBA" id="ARBA00022967"/>
    </source>
</evidence>
<evidence type="ECO:0000256" key="16">
    <source>
        <dbReference type="ARBA" id="ARBA00038904"/>
    </source>
</evidence>
<dbReference type="SUPFAM" id="SSF56784">
    <property type="entry name" value="HAD-like"/>
    <property type="match status" value="1"/>
</dbReference>
<dbReference type="PRINTS" id="PR00942">
    <property type="entry name" value="CUATPASEI"/>
</dbReference>
<feature type="transmembrane region" description="Helical" evidence="18">
    <location>
        <begin position="863"/>
        <end position="883"/>
    </location>
</feature>
<evidence type="ECO:0000256" key="13">
    <source>
        <dbReference type="ARBA" id="ARBA00023008"/>
    </source>
</evidence>
<dbReference type="PANTHER" id="PTHR43520">
    <property type="entry name" value="ATP7, ISOFORM B"/>
    <property type="match status" value="1"/>
</dbReference>
<gene>
    <name evidence="20" type="ORF">FVF58_14465</name>
</gene>
<accession>A0A5B0H923</accession>
<keyword evidence="12 18" id="KW-1133">Transmembrane helix</keyword>
<dbReference type="Gene3D" id="3.30.70.100">
    <property type="match status" value="2"/>
</dbReference>
<evidence type="ECO:0000256" key="1">
    <source>
        <dbReference type="ARBA" id="ARBA00004127"/>
    </source>
</evidence>
<dbReference type="RefSeq" id="WP_149670592.1">
    <property type="nucleotide sequence ID" value="NZ_VTUZ01000008.1"/>
</dbReference>
<evidence type="ECO:0000256" key="12">
    <source>
        <dbReference type="ARBA" id="ARBA00022989"/>
    </source>
</evidence>
<keyword evidence="9 18" id="KW-0067">ATP-binding</keyword>
<dbReference type="EMBL" id="VTUZ01000008">
    <property type="protein sequence ID" value="KAA1011696.1"/>
    <property type="molecule type" value="Genomic_DNA"/>
</dbReference>
<evidence type="ECO:0000256" key="14">
    <source>
        <dbReference type="ARBA" id="ARBA00023065"/>
    </source>
</evidence>
<feature type="transmembrane region" description="Helical" evidence="18">
    <location>
        <begin position="480"/>
        <end position="503"/>
    </location>
</feature>
<dbReference type="PROSITE" id="PS01047">
    <property type="entry name" value="HMA_1"/>
    <property type="match status" value="2"/>
</dbReference>
<keyword evidence="6" id="KW-0677">Repeat</keyword>
<evidence type="ECO:0000256" key="15">
    <source>
        <dbReference type="ARBA" id="ARBA00023136"/>
    </source>
</evidence>
<dbReference type="GO" id="GO:0005886">
    <property type="term" value="C:plasma membrane"/>
    <property type="evidence" value="ECO:0007669"/>
    <property type="project" value="UniProtKB-SubCell"/>
</dbReference>
<keyword evidence="7 18" id="KW-0547">Nucleotide-binding</keyword>
<dbReference type="InterPro" id="IPR006121">
    <property type="entry name" value="HMA_dom"/>
</dbReference>
<keyword evidence="21" id="KW-1185">Reference proteome</keyword>
<dbReference type="Pfam" id="PF00122">
    <property type="entry name" value="E1-E2_ATPase"/>
    <property type="match status" value="1"/>
</dbReference>
<evidence type="ECO:0000256" key="3">
    <source>
        <dbReference type="ARBA" id="ARBA00022448"/>
    </source>
</evidence>
<dbReference type="PROSITE" id="PS00154">
    <property type="entry name" value="ATPASE_E1_E2"/>
    <property type="match status" value="1"/>
</dbReference>
<feature type="transmembrane region" description="Helical" evidence="18">
    <location>
        <begin position="838"/>
        <end position="857"/>
    </location>
</feature>
<feature type="transmembrane region" description="Helical" evidence="18">
    <location>
        <begin position="205"/>
        <end position="224"/>
    </location>
</feature>
<feature type="transmembrane region" description="Helical" evidence="18">
    <location>
        <begin position="295"/>
        <end position="312"/>
    </location>
</feature>
<keyword evidence="10" id="KW-0460">Magnesium</keyword>
<keyword evidence="13" id="KW-0186">Copper</keyword>
<dbReference type="SUPFAM" id="SSF55008">
    <property type="entry name" value="HMA, heavy metal-associated domain"/>
    <property type="match status" value="2"/>
</dbReference>
<keyword evidence="18" id="KW-1003">Cell membrane</keyword>
<feature type="transmembrane region" description="Helical" evidence="18">
    <location>
        <begin position="236"/>
        <end position="254"/>
    </location>
</feature>
<dbReference type="SUPFAM" id="SSF81653">
    <property type="entry name" value="Calcium ATPase, transduction domain A"/>
    <property type="match status" value="1"/>
</dbReference>
<dbReference type="Gene3D" id="3.40.1110.10">
    <property type="entry name" value="Calcium-transporting ATPase, cytoplasmic domain N"/>
    <property type="match status" value="1"/>
</dbReference>
<dbReference type="EC" id="7.2.2.9" evidence="16"/>
<dbReference type="InterPro" id="IPR017969">
    <property type="entry name" value="Heavy-metal-associated_CS"/>
</dbReference>
<dbReference type="InterPro" id="IPR044492">
    <property type="entry name" value="P_typ_ATPase_HD_dom"/>
</dbReference>
<feature type="domain" description="HMA" evidence="19">
    <location>
        <begin position="99"/>
        <end position="165"/>
    </location>
</feature>
<dbReference type="Pfam" id="PF00403">
    <property type="entry name" value="HMA"/>
    <property type="match status" value="2"/>
</dbReference>
<evidence type="ECO:0000256" key="6">
    <source>
        <dbReference type="ARBA" id="ARBA00022737"/>
    </source>
</evidence>
<dbReference type="SFLD" id="SFLDS00003">
    <property type="entry name" value="Haloacid_Dehalogenase"/>
    <property type="match status" value="1"/>
</dbReference>
<comment type="caution">
    <text evidence="20">The sequence shown here is derived from an EMBL/GenBank/DDBJ whole genome shotgun (WGS) entry which is preliminary data.</text>
</comment>
<keyword evidence="8" id="KW-0187">Copper transport</keyword>
<evidence type="ECO:0000256" key="8">
    <source>
        <dbReference type="ARBA" id="ARBA00022796"/>
    </source>
</evidence>
<comment type="catalytic activity">
    <reaction evidence="17">
        <text>Cu(2+)(in) + ATP + H2O = Cu(2+)(out) + ADP + phosphate + H(+)</text>
        <dbReference type="Rhea" id="RHEA:10376"/>
        <dbReference type="ChEBI" id="CHEBI:15377"/>
        <dbReference type="ChEBI" id="CHEBI:15378"/>
        <dbReference type="ChEBI" id="CHEBI:29036"/>
        <dbReference type="ChEBI" id="CHEBI:30616"/>
        <dbReference type="ChEBI" id="CHEBI:43474"/>
        <dbReference type="ChEBI" id="CHEBI:456216"/>
        <dbReference type="EC" id="7.2.2.9"/>
    </reaction>
</comment>
<name>A0A5B0H923_9BURK</name>
<evidence type="ECO:0000313" key="20">
    <source>
        <dbReference type="EMBL" id="KAA1011696.1"/>
    </source>
</evidence>